<reference evidence="3" key="1">
    <citation type="submission" date="2016-12" db="EMBL/GenBank/DDBJ databases">
        <authorList>
            <person name="Meng X."/>
        </authorList>
    </citation>
    <scope>NUCLEOTIDE SEQUENCE [LARGE SCALE GENOMIC DNA]</scope>
    <source>
        <strain evidence="3">DSM 20732</strain>
    </source>
</reference>
<evidence type="ECO:0000313" key="3">
    <source>
        <dbReference type="Proteomes" id="UP000185612"/>
    </source>
</evidence>
<keyword evidence="3" id="KW-1185">Reference proteome</keyword>
<dbReference type="InterPro" id="IPR012674">
    <property type="entry name" value="Calycin"/>
</dbReference>
<dbReference type="InterPro" id="IPR014878">
    <property type="entry name" value="THAP4-like_heme-bd"/>
</dbReference>
<dbReference type="AlphaFoldDB" id="A0A1Q5PYB3"/>
<comment type="caution">
    <text evidence="2">The sequence shown here is derived from an EMBL/GenBank/DDBJ whole genome shotgun (WGS) entry which is preliminary data.</text>
</comment>
<dbReference type="SUPFAM" id="SSF50814">
    <property type="entry name" value="Lipocalins"/>
    <property type="match status" value="1"/>
</dbReference>
<dbReference type="Proteomes" id="UP000185612">
    <property type="component" value="Unassembled WGS sequence"/>
</dbReference>
<accession>A0A1Q5PYB3</accession>
<dbReference type="Gene3D" id="2.40.128.20">
    <property type="match status" value="1"/>
</dbReference>
<organism evidence="2 3">
    <name type="scientific">Buchananella hordeovulneris</name>
    <dbReference type="NCBI Taxonomy" id="52770"/>
    <lineage>
        <taxon>Bacteria</taxon>
        <taxon>Bacillati</taxon>
        <taxon>Actinomycetota</taxon>
        <taxon>Actinomycetes</taxon>
        <taxon>Actinomycetales</taxon>
        <taxon>Actinomycetaceae</taxon>
        <taxon>Buchananella</taxon>
    </lineage>
</organism>
<protein>
    <recommendedName>
        <fullName evidence="1">THAP4-like heme-binding domain-containing protein</fullName>
    </recommendedName>
</protein>
<dbReference type="OrthoDB" id="4804006at2"/>
<dbReference type="EMBL" id="MQVS01000001">
    <property type="protein sequence ID" value="OKL52603.1"/>
    <property type="molecule type" value="Genomic_DNA"/>
</dbReference>
<dbReference type="Pfam" id="PF08768">
    <property type="entry name" value="THAP4_heme-bd"/>
    <property type="match status" value="1"/>
</dbReference>
<sequence>MTMTLPEGLAPETYPLAWLVGTWRGFGELAYPGIDATLVLHDITFDHDGGPYLRQVWTIWSTDPAGHAALRNDATGAVNVEVGGAEGYGALTPTQIWSTETTYWRVLPGAAPAPEGAGTDAIPASLELVSADPAGHVGTWTGSVAGPRIEVSSQCVCATPQAAQVDSMRRFFGLVNSELMVVSYLAAFGNEESPYFSGRLARVS</sequence>
<evidence type="ECO:0000313" key="2">
    <source>
        <dbReference type="EMBL" id="OKL52603.1"/>
    </source>
</evidence>
<feature type="domain" description="THAP4-like heme-binding" evidence="1">
    <location>
        <begin position="14"/>
        <end position="202"/>
    </location>
</feature>
<proteinExistence type="predicted"/>
<evidence type="ECO:0000259" key="1">
    <source>
        <dbReference type="Pfam" id="PF08768"/>
    </source>
</evidence>
<dbReference type="PANTHER" id="PTHR15854:SF4">
    <property type="entry name" value="PEROXYNITRITE ISOMERASE THAP4"/>
    <property type="match status" value="1"/>
</dbReference>
<dbReference type="RefSeq" id="WP_073822128.1">
    <property type="nucleotide sequence ID" value="NZ_MQVS01000001.1"/>
</dbReference>
<name>A0A1Q5PYB3_9ACTO</name>
<gene>
    <name evidence="2" type="ORF">BSZ40_00340</name>
</gene>
<dbReference type="PANTHER" id="PTHR15854">
    <property type="entry name" value="THAP4 PROTEIN"/>
    <property type="match status" value="1"/>
</dbReference>
<dbReference type="STRING" id="52770.BSZ40_00340"/>
<dbReference type="InterPro" id="IPR045165">
    <property type="entry name" value="Nitrobindin"/>
</dbReference>